<evidence type="ECO:0000256" key="2">
    <source>
        <dbReference type="SAM" id="MobiDB-lite"/>
    </source>
</evidence>
<feature type="signal peptide" evidence="4">
    <location>
        <begin position="1"/>
        <end position="39"/>
    </location>
</feature>
<dbReference type="SUPFAM" id="SSF48452">
    <property type="entry name" value="TPR-like"/>
    <property type="match status" value="1"/>
</dbReference>
<organism evidence="5 6">
    <name type="scientific">Sorangium cellulosum</name>
    <name type="common">Polyangium cellulosum</name>
    <dbReference type="NCBI Taxonomy" id="56"/>
    <lineage>
        <taxon>Bacteria</taxon>
        <taxon>Pseudomonadati</taxon>
        <taxon>Myxococcota</taxon>
        <taxon>Polyangia</taxon>
        <taxon>Polyangiales</taxon>
        <taxon>Polyangiaceae</taxon>
        <taxon>Sorangium</taxon>
    </lineage>
</organism>
<accession>A0A4P2Q2J1</accession>
<feature type="compositionally biased region" description="Basic and acidic residues" evidence="2">
    <location>
        <begin position="88"/>
        <end position="99"/>
    </location>
</feature>
<keyword evidence="3" id="KW-0812">Transmembrane</keyword>
<evidence type="ECO:0000256" key="3">
    <source>
        <dbReference type="SAM" id="Phobius"/>
    </source>
</evidence>
<evidence type="ECO:0000313" key="5">
    <source>
        <dbReference type="EMBL" id="AUX23484.1"/>
    </source>
</evidence>
<keyword evidence="1" id="KW-0802">TPR repeat</keyword>
<dbReference type="Proteomes" id="UP000295781">
    <property type="component" value="Chromosome"/>
</dbReference>
<dbReference type="InterPro" id="IPR011990">
    <property type="entry name" value="TPR-like_helical_dom_sf"/>
</dbReference>
<dbReference type="Pfam" id="PF13414">
    <property type="entry name" value="TPR_11"/>
    <property type="match status" value="1"/>
</dbReference>
<dbReference type="PROSITE" id="PS50005">
    <property type="entry name" value="TPR"/>
    <property type="match status" value="1"/>
</dbReference>
<proteinExistence type="predicted"/>
<dbReference type="RefSeq" id="WP_129348676.1">
    <property type="nucleotide sequence ID" value="NZ_CP012670.1"/>
</dbReference>
<name>A0A4P2Q2J1_SORCE</name>
<feature type="repeat" description="TPR" evidence="1">
    <location>
        <begin position="105"/>
        <end position="138"/>
    </location>
</feature>
<gene>
    <name evidence="5" type="ORF">SOCEGT47_040100</name>
</gene>
<dbReference type="OrthoDB" id="5524291at2"/>
<dbReference type="Gene3D" id="1.25.40.10">
    <property type="entry name" value="Tetratricopeptide repeat domain"/>
    <property type="match status" value="1"/>
</dbReference>
<reference evidence="5 6" key="1">
    <citation type="submission" date="2015-09" db="EMBL/GenBank/DDBJ databases">
        <title>Sorangium comparison.</title>
        <authorList>
            <person name="Zaburannyi N."/>
            <person name="Bunk B."/>
            <person name="Overmann J."/>
            <person name="Mueller R."/>
        </authorList>
    </citation>
    <scope>NUCLEOTIDE SEQUENCE [LARGE SCALE GENOMIC DNA]</scope>
    <source>
        <strain evidence="5 6">So ceGT47</strain>
    </source>
</reference>
<keyword evidence="3" id="KW-0472">Membrane</keyword>
<dbReference type="InterPro" id="IPR019734">
    <property type="entry name" value="TPR_rpt"/>
</dbReference>
<feature type="chain" id="PRO_5020202197" evidence="4">
    <location>
        <begin position="40"/>
        <end position="363"/>
    </location>
</feature>
<evidence type="ECO:0000256" key="4">
    <source>
        <dbReference type="SAM" id="SignalP"/>
    </source>
</evidence>
<feature type="compositionally biased region" description="Pro residues" evidence="2">
    <location>
        <begin position="66"/>
        <end position="79"/>
    </location>
</feature>
<sequence length="363" mass="37135">MTNLTARLRPSSGPEGRRVQVCFACWLTAAALWASPARAAQEPLREALGSPRGMPVSPAAAQPSPGQAPAPPASPPPSPDGAQSEPEAAEKDPEAEERRRRIERATALHDAARALYQRGAYRAAIAKLEAAVALDPEGKELIYNLAVIHERLGQIEQAEHYYVHYLAMETLPKEREEVAAVLKRLQGAKRELASAPTPAEAASPQVRYEEAPPLRPTVAAVRASPLSAALLVSGGVAAGALVAGGVFAALAVARDPGAGARTGGGVSIADLQADATAAHTWAVAADIALLGAGLSGVAALCLYLSPRAPAASSQAARPASAARRAPLADHGGALRVSDAWTGEGGPGVRVLLGAGGAGLQVRF</sequence>
<protein>
    <submittedName>
        <fullName evidence="5">Uncharacterized protein</fullName>
    </submittedName>
</protein>
<feature type="region of interest" description="Disordered" evidence="2">
    <location>
        <begin position="38"/>
        <end position="99"/>
    </location>
</feature>
<keyword evidence="3" id="KW-1133">Transmembrane helix</keyword>
<dbReference type="EMBL" id="CP012670">
    <property type="protein sequence ID" value="AUX23484.1"/>
    <property type="molecule type" value="Genomic_DNA"/>
</dbReference>
<evidence type="ECO:0000313" key="6">
    <source>
        <dbReference type="Proteomes" id="UP000295781"/>
    </source>
</evidence>
<keyword evidence="4" id="KW-0732">Signal</keyword>
<feature type="transmembrane region" description="Helical" evidence="3">
    <location>
        <begin position="228"/>
        <end position="253"/>
    </location>
</feature>
<dbReference type="AlphaFoldDB" id="A0A4P2Q2J1"/>
<evidence type="ECO:0000256" key="1">
    <source>
        <dbReference type="PROSITE-ProRule" id="PRU00339"/>
    </source>
</evidence>